<evidence type="ECO:0000313" key="4">
    <source>
        <dbReference type="Proteomes" id="UP000053989"/>
    </source>
</evidence>
<gene>
    <name evidence="3" type="ORF">SCLCIDRAFT_23418</name>
</gene>
<proteinExistence type="predicted"/>
<reference evidence="3 4" key="1">
    <citation type="submission" date="2014-04" db="EMBL/GenBank/DDBJ databases">
        <authorList>
            <consortium name="DOE Joint Genome Institute"/>
            <person name="Kuo A."/>
            <person name="Kohler A."/>
            <person name="Nagy L.G."/>
            <person name="Floudas D."/>
            <person name="Copeland A."/>
            <person name="Barry K.W."/>
            <person name="Cichocki N."/>
            <person name="Veneault-Fourrey C."/>
            <person name="LaButti K."/>
            <person name="Lindquist E.A."/>
            <person name="Lipzen A."/>
            <person name="Lundell T."/>
            <person name="Morin E."/>
            <person name="Murat C."/>
            <person name="Sun H."/>
            <person name="Tunlid A."/>
            <person name="Henrissat B."/>
            <person name="Grigoriev I.V."/>
            <person name="Hibbett D.S."/>
            <person name="Martin F."/>
            <person name="Nordberg H.P."/>
            <person name="Cantor M.N."/>
            <person name="Hua S.X."/>
        </authorList>
    </citation>
    <scope>NUCLEOTIDE SEQUENCE [LARGE SCALE GENOMIC DNA]</scope>
    <source>
        <strain evidence="3 4">Foug A</strain>
    </source>
</reference>
<feature type="domain" description="DUF4100" evidence="2">
    <location>
        <begin position="91"/>
        <end position="193"/>
    </location>
</feature>
<organism evidence="3 4">
    <name type="scientific">Scleroderma citrinum Foug A</name>
    <dbReference type="NCBI Taxonomy" id="1036808"/>
    <lineage>
        <taxon>Eukaryota</taxon>
        <taxon>Fungi</taxon>
        <taxon>Dikarya</taxon>
        <taxon>Basidiomycota</taxon>
        <taxon>Agaricomycotina</taxon>
        <taxon>Agaricomycetes</taxon>
        <taxon>Agaricomycetidae</taxon>
        <taxon>Boletales</taxon>
        <taxon>Sclerodermatineae</taxon>
        <taxon>Sclerodermataceae</taxon>
        <taxon>Scleroderma</taxon>
    </lineage>
</organism>
<dbReference type="EMBL" id="KN822028">
    <property type="protein sequence ID" value="KIM64385.1"/>
    <property type="molecule type" value="Genomic_DNA"/>
</dbReference>
<dbReference type="OrthoDB" id="2692223at2759"/>
<protein>
    <recommendedName>
        <fullName evidence="2">DUF4100 domain-containing protein</fullName>
    </recommendedName>
</protein>
<feature type="compositionally biased region" description="Polar residues" evidence="1">
    <location>
        <begin position="107"/>
        <end position="141"/>
    </location>
</feature>
<dbReference type="AlphaFoldDB" id="A0A0C3DUU8"/>
<keyword evidence="4" id="KW-1185">Reference proteome</keyword>
<dbReference type="Proteomes" id="UP000053989">
    <property type="component" value="Unassembled WGS sequence"/>
</dbReference>
<dbReference type="HOGENOM" id="CLU_1016202_0_0_1"/>
<feature type="compositionally biased region" description="Pro residues" evidence="1">
    <location>
        <begin position="94"/>
        <end position="106"/>
    </location>
</feature>
<dbReference type="STRING" id="1036808.A0A0C3DUU8"/>
<sequence length="274" mass="29707">MFFGLEPESEWQLDIHPSSYMIDEGSGEDADEEDREALARAYAQVEEVRSAIRKKKQVHFDGVEVPVCHPTAGSLKGTMPAVSDASASSSWVSPPVPSEPAMPTPAPQQRQSGTAIGVTASTSMTGSTPNKQAGASQQQFKYQSPMEDPAVAQRLLERLLDVQVTVLARELLSVSIDMHKMVHKLIATKRVAVASLETSSTPPSDLWLKYEEFIVRDDEGHVVVKTSLPLCALDGTLNDRLQEALGVPVWPDLATMLEAANKSKEDTLGVVENA</sequence>
<feature type="compositionally biased region" description="Low complexity" evidence="1">
    <location>
        <begin position="80"/>
        <end position="93"/>
    </location>
</feature>
<name>A0A0C3DUU8_9AGAM</name>
<evidence type="ECO:0000256" key="1">
    <source>
        <dbReference type="SAM" id="MobiDB-lite"/>
    </source>
</evidence>
<reference evidence="4" key="2">
    <citation type="submission" date="2015-01" db="EMBL/GenBank/DDBJ databases">
        <title>Evolutionary Origins and Diversification of the Mycorrhizal Mutualists.</title>
        <authorList>
            <consortium name="DOE Joint Genome Institute"/>
            <consortium name="Mycorrhizal Genomics Consortium"/>
            <person name="Kohler A."/>
            <person name="Kuo A."/>
            <person name="Nagy L.G."/>
            <person name="Floudas D."/>
            <person name="Copeland A."/>
            <person name="Barry K.W."/>
            <person name="Cichocki N."/>
            <person name="Veneault-Fourrey C."/>
            <person name="LaButti K."/>
            <person name="Lindquist E.A."/>
            <person name="Lipzen A."/>
            <person name="Lundell T."/>
            <person name="Morin E."/>
            <person name="Murat C."/>
            <person name="Riley R."/>
            <person name="Ohm R."/>
            <person name="Sun H."/>
            <person name="Tunlid A."/>
            <person name="Henrissat B."/>
            <person name="Grigoriev I.V."/>
            <person name="Hibbett D.S."/>
            <person name="Martin F."/>
        </authorList>
    </citation>
    <scope>NUCLEOTIDE SEQUENCE [LARGE SCALE GENOMIC DNA]</scope>
    <source>
        <strain evidence="4">Foug A</strain>
    </source>
</reference>
<dbReference type="InterPro" id="IPR025165">
    <property type="entry name" value="DUF4100"/>
</dbReference>
<evidence type="ECO:0000259" key="2">
    <source>
        <dbReference type="Pfam" id="PF13352"/>
    </source>
</evidence>
<dbReference type="InParanoid" id="A0A0C3DUU8"/>
<feature type="region of interest" description="Disordered" evidence="1">
    <location>
        <begin position="78"/>
        <end position="141"/>
    </location>
</feature>
<evidence type="ECO:0000313" key="3">
    <source>
        <dbReference type="EMBL" id="KIM64385.1"/>
    </source>
</evidence>
<dbReference type="Pfam" id="PF13352">
    <property type="entry name" value="DUF4100"/>
    <property type="match status" value="1"/>
</dbReference>
<accession>A0A0C3DUU8</accession>